<dbReference type="InterPro" id="IPR051103">
    <property type="entry name" value="Plant_metabolite_P450s"/>
</dbReference>
<comment type="caution">
    <text evidence="7">The sequence shown here is derived from an EMBL/GenBank/DDBJ whole genome shotgun (WGS) entry which is preliminary data.</text>
</comment>
<dbReference type="GO" id="GO:0005506">
    <property type="term" value="F:iron ion binding"/>
    <property type="evidence" value="ECO:0007669"/>
    <property type="project" value="InterPro"/>
</dbReference>
<dbReference type="InterPro" id="IPR036396">
    <property type="entry name" value="Cyt_P450_sf"/>
</dbReference>
<dbReference type="SUPFAM" id="SSF48264">
    <property type="entry name" value="Cytochrome P450"/>
    <property type="match status" value="1"/>
</dbReference>
<feature type="region of interest" description="Disordered" evidence="6">
    <location>
        <begin position="1"/>
        <end position="26"/>
    </location>
</feature>
<dbReference type="EMBL" id="AMZH03000944">
    <property type="protein sequence ID" value="RRT81298.1"/>
    <property type="molecule type" value="Genomic_DNA"/>
</dbReference>
<dbReference type="GO" id="GO:0020037">
    <property type="term" value="F:heme binding"/>
    <property type="evidence" value="ECO:0007669"/>
    <property type="project" value="InterPro"/>
</dbReference>
<dbReference type="PANTHER" id="PTHR24298">
    <property type="entry name" value="FLAVONOID 3'-MONOOXYGENASE-RELATED"/>
    <property type="match status" value="1"/>
</dbReference>
<gene>
    <name evidence="7" type="ORF">B296_00018409</name>
</gene>
<evidence type="ECO:0000256" key="4">
    <source>
        <dbReference type="ARBA" id="ARBA00022989"/>
    </source>
</evidence>
<dbReference type="PANTHER" id="PTHR24298:SF800">
    <property type="entry name" value="CYTOCHROME P450 89A2-RELATED"/>
    <property type="match status" value="1"/>
</dbReference>
<dbReference type="AlphaFoldDB" id="A0A427AYG0"/>
<protein>
    <submittedName>
        <fullName evidence="7">Uncharacterized protein</fullName>
    </submittedName>
</protein>
<keyword evidence="2" id="KW-0812">Transmembrane</keyword>
<dbReference type="Proteomes" id="UP000287651">
    <property type="component" value="Unassembled WGS sequence"/>
</dbReference>
<evidence type="ECO:0000256" key="3">
    <source>
        <dbReference type="ARBA" id="ARBA00022723"/>
    </source>
</evidence>
<name>A0A427AYG0_ENSVE</name>
<proteinExistence type="predicted"/>
<sequence length="157" mass="17844">MHSRRGSRESGDLGRPPEAPAGALPAATHAERVWEKHIEFKPERLMAGGEGEATGATESKEIKMMPFGTRRRICPRMGPAKLHLVYYFMANLVWEFQRKPATEEEEEEEDLSEKLVFSVVMKRPLSAPLSHNLGHHRGFHHGVSNYTTIIVEIFIRQ</sequence>
<reference evidence="7 8" key="1">
    <citation type="journal article" date="2014" name="Agronomy (Basel)">
        <title>A Draft Genome Sequence for Ensete ventricosum, the Drought-Tolerant Tree Against Hunger.</title>
        <authorList>
            <person name="Harrison J."/>
            <person name="Moore K.A."/>
            <person name="Paszkiewicz K."/>
            <person name="Jones T."/>
            <person name="Grant M."/>
            <person name="Ambacheew D."/>
            <person name="Muzemil S."/>
            <person name="Studholme D.J."/>
        </authorList>
    </citation>
    <scope>NUCLEOTIDE SEQUENCE [LARGE SCALE GENOMIC DNA]</scope>
</reference>
<evidence type="ECO:0000256" key="5">
    <source>
        <dbReference type="ARBA" id="ARBA00023136"/>
    </source>
</evidence>
<dbReference type="GO" id="GO:0016020">
    <property type="term" value="C:membrane"/>
    <property type="evidence" value="ECO:0007669"/>
    <property type="project" value="UniProtKB-SubCell"/>
</dbReference>
<evidence type="ECO:0000256" key="1">
    <source>
        <dbReference type="ARBA" id="ARBA00004167"/>
    </source>
</evidence>
<evidence type="ECO:0000313" key="7">
    <source>
        <dbReference type="EMBL" id="RRT81298.1"/>
    </source>
</evidence>
<feature type="compositionally biased region" description="Basic and acidic residues" evidence="6">
    <location>
        <begin position="1"/>
        <end position="12"/>
    </location>
</feature>
<keyword evidence="5" id="KW-0472">Membrane</keyword>
<keyword evidence="4" id="KW-1133">Transmembrane helix</keyword>
<accession>A0A427AYG0</accession>
<comment type="subcellular location">
    <subcellularLocation>
        <location evidence="1">Membrane</location>
        <topology evidence="1">Single-pass membrane protein</topology>
    </subcellularLocation>
</comment>
<keyword evidence="3" id="KW-0479">Metal-binding</keyword>
<dbReference type="GO" id="GO:0016709">
    <property type="term" value="F:oxidoreductase activity, acting on paired donors, with incorporation or reduction of molecular oxygen, NAD(P)H as one donor, and incorporation of one atom of oxygen"/>
    <property type="evidence" value="ECO:0007669"/>
    <property type="project" value="TreeGrafter"/>
</dbReference>
<organism evidence="7 8">
    <name type="scientific">Ensete ventricosum</name>
    <name type="common">Abyssinian banana</name>
    <name type="synonym">Musa ensete</name>
    <dbReference type="NCBI Taxonomy" id="4639"/>
    <lineage>
        <taxon>Eukaryota</taxon>
        <taxon>Viridiplantae</taxon>
        <taxon>Streptophyta</taxon>
        <taxon>Embryophyta</taxon>
        <taxon>Tracheophyta</taxon>
        <taxon>Spermatophyta</taxon>
        <taxon>Magnoliopsida</taxon>
        <taxon>Liliopsida</taxon>
        <taxon>Zingiberales</taxon>
        <taxon>Musaceae</taxon>
        <taxon>Ensete</taxon>
    </lineage>
</organism>
<evidence type="ECO:0000313" key="8">
    <source>
        <dbReference type="Proteomes" id="UP000287651"/>
    </source>
</evidence>
<dbReference type="Gene3D" id="1.10.630.10">
    <property type="entry name" value="Cytochrome P450"/>
    <property type="match status" value="1"/>
</dbReference>
<evidence type="ECO:0000256" key="6">
    <source>
        <dbReference type="SAM" id="MobiDB-lite"/>
    </source>
</evidence>
<evidence type="ECO:0000256" key="2">
    <source>
        <dbReference type="ARBA" id="ARBA00022692"/>
    </source>
</evidence>